<accession>A0AAV6GWX3</accession>
<dbReference type="Pfam" id="PF20499">
    <property type="entry name" value="DUF6729"/>
    <property type="match status" value="1"/>
</dbReference>
<reference evidence="2" key="1">
    <citation type="submission" date="2020-10" db="EMBL/GenBank/DDBJ databases">
        <title>Chromosome-scale genome assembly of the Allis shad, Alosa alosa.</title>
        <authorList>
            <person name="Margot Z."/>
            <person name="Christophe K."/>
            <person name="Cabau C."/>
            <person name="Louis A."/>
            <person name="Berthelot C."/>
            <person name="Parey E."/>
            <person name="Roest Crollius H."/>
            <person name="Montfort J."/>
            <person name="Robinson-Rechavi M."/>
            <person name="Bucao C."/>
            <person name="Bouchez O."/>
            <person name="Gislard M."/>
            <person name="Lluch J."/>
            <person name="Milhes M."/>
            <person name="Lampietro C."/>
            <person name="Lopez Roques C."/>
            <person name="Donnadieu C."/>
            <person name="Braasch I."/>
            <person name="Desvignes T."/>
            <person name="Postlethwait J."/>
            <person name="Bobe J."/>
            <person name="Guiguen Y."/>
        </authorList>
    </citation>
    <scope>NUCLEOTIDE SEQUENCE</scope>
    <source>
        <strain evidence="2">M-15738</strain>
        <tissue evidence="2">Blood</tissue>
    </source>
</reference>
<dbReference type="Proteomes" id="UP000823561">
    <property type="component" value="Chromosome 8"/>
</dbReference>
<dbReference type="InterPro" id="IPR046616">
    <property type="entry name" value="DUF6729"/>
</dbReference>
<proteinExistence type="predicted"/>
<name>A0AAV6GWX3_9TELE</name>
<keyword evidence="3" id="KW-1185">Reference proteome</keyword>
<protein>
    <recommendedName>
        <fullName evidence="1">DUF6729 domain-containing protein</fullName>
    </recommendedName>
</protein>
<dbReference type="EMBL" id="JADWDJ010000008">
    <property type="protein sequence ID" value="KAG5277421.1"/>
    <property type="molecule type" value="Genomic_DNA"/>
</dbReference>
<dbReference type="PANTHER" id="PTHR24401:SF29">
    <property type="entry name" value="SI:CH211-243P7.3-RELATED"/>
    <property type="match status" value="1"/>
</dbReference>
<sequence>MYAYPVFRRQSAKSTRILMAPSGEANLVKSSGRAERAKPKEEVLAEASTYVTDHGGDPTDRFLVLAHCQFQFGMYQGQRFRWLLENSLGYALYLVHSISKERAQATPLSENKQLFQQYTSHIREFTEELEKYSKKQEMQAKARETGDQGCLMVEFGDFQGRSMKEELFPTATSEEDDEELVSAASQCEAQLNTALATTVHLEACADLPPVAMPGLVVNQPPAELPSHWKDQLPPFQQEWIRHTLFKANPRTGKPELVAQLKLWWHPPQPLLIHTQPPASPDHFFCRPLFLWMPHKMWLFPVVCLCLGLWQAPTNSSRTVPNSAQGVGH</sequence>
<comment type="caution">
    <text evidence="2">The sequence shown here is derived from an EMBL/GenBank/DDBJ whole genome shotgun (WGS) entry which is preliminary data.</text>
</comment>
<evidence type="ECO:0000313" key="3">
    <source>
        <dbReference type="Proteomes" id="UP000823561"/>
    </source>
</evidence>
<evidence type="ECO:0000313" key="2">
    <source>
        <dbReference type="EMBL" id="KAG5277421.1"/>
    </source>
</evidence>
<dbReference type="AlphaFoldDB" id="A0AAV6GWX3"/>
<gene>
    <name evidence="2" type="ORF">AALO_G00117410</name>
</gene>
<feature type="domain" description="DUF6729" evidence="1">
    <location>
        <begin position="228"/>
        <end position="304"/>
    </location>
</feature>
<evidence type="ECO:0000259" key="1">
    <source>
        <dbReference type="Pfam" id="PF20499"/>
    </source>
</evidence>
<dbReference type="PANTHER" id="PTHR24401">
    <property type="entry name" value="SI:CH211-243P7.3-RELATED"/>
    <property type="match status" value="1"/>
</dbReference>
<organism evidence="2 3">
    <name type="scientific">Alosa alosa</name>
    <name type="common">allis shad</name>
    <dbReference type="NCBI Taxonomy" id="278164"/>
    <lineage>
        <taxon>Eukaryota</taxon>
        <taxon>Metazoa</taxon>
        <taxon>Chordata</taxon>
        <taxon>Craniata</taxon>
        <taxon>Vertebrata</taxon>
        <taxon>Euteleostomi</taxon>
        <taxon>Actinopterygii</taxon>
        <taxon>Neopterygii</taxon>
        <taxon>Teleostei</taxon>
        <taxon>Clupei</taxon>
        <taxon>Clupeiformes</taxon>
        <taxon>Clupeoidei</taxon>
        <taxon>Clupeidae</taxon>
        <taxon>Alosa</taxon>
    </lineage>
</organism>